<dbReference type="AlphaFoldDB" id="A0A445D3W2"/>
<organism evidence="1 2">
    <name type="scientific">Arachis hypogaea</name>
    <name type="common">Peanut</name>
    <dbReference type="NCBI Taxonomy" id="3818"/>
    <lineage>
        <taxon>Eukaryota</taxon>
        <taxon>Viridiplantae</taxon>
        <taxon>Streptophyta</taxon>
        <taxon>Embryophyta</taxon>
        <taxon>Tracheophyta</taxon>
        <taxon>Spermatophyta</taxon>
        <taxon>Magnoliopsida</taxon>
        <taxon>eudicotyledons</taxon>
        <taxon>Gunneridae</taxon>
        <taxon>Pentapetalae</taxon>
        <taxon>rosids</taxon>
        <taxon>fabids</taxon>
        <taxon>Fabales</taxon>
        <taxon>Fabaceae</taxon>
        <taxon>Papilionoideae</taxon>
        <taxon>50 kb inversion clade</taxon>
        <taxon>dalbergioids sensu lato</taxon>
        <taxon>Dalbergieae</taxon>
        <taxon>Pterocarpus clade</taxon>
        <taxon>Arachis</taxon>
    </lineage>
</organism>
<evidence type="ECO:0000313" key="1">
    <source>
        <dbReference type="EMBL" id="RYR57690.1"/>
    </source>
</evidence>
<sequence length="66" mass="6891">MFSSANVLSLLSSGKTTFPRSGLSFLIISAHFKASLVKCKVWSIGQSEIAGSSTSSKVPLAMALLT</sequence>
<accession>A0A445D3W2</accession>
<gene>
    <name evidence="1" type="ORF">Ahy_A05g023391</name>
</gene>
<evidence type="ECO:0000313" key="2">
    <source>
        <dbReference type="Proteomes" id="UP000289738"/>
    </source>
</evidence>
<dbReference type="EMBL" id="SDMP01000005">
    <property type="protein sequence ID" value="RYR57690.1"/>
    <property type="molecule type" value="Genomic_DNA"/>
</dbReference>
<comment type="caution">
    <text evidence="1">The sequence shown here is derived from an EMBL/GenBank/DDBJ whole genome shotgun (WGS) entry which is preliminary data.</text>
</comment>
<reference evidence="1 2" key="1">
    <citation type="submission" date="2019-01" db="EMBL/GenBank/DDBJ databases">
        <title>Sequencing of cultivated peanut Arachis hypogaea provides insights into genome evolution and oil improvement.</title>
        <authorList>
            <person name="Chen X."/>
        </authorList>
    </citation>
    <scope>NUCLEOTIDE SEQUENCE [LARGE SCALE GENOMIC DNA]</scope>
    <source>
        <strain evidence="2">cv. Fuhuasheng</strain>
        <tissue evidence="1">Leaves</tissue>
    </source>
</reference>
<name>A0A445D3W2_ARAHY</name>
<proteinExistence type="predicted"/>
<dbReference type="Proteomes" id="UP000289738">
    <property type="component" value="Chromosome A05"/>
</dbReference>
<protein>
    <submittedName>
        <fullName evidence="1">Uncharacterized protein</fullName>
    </submittedName>
</protein>
<keyword evidence="2" id="KW-1185">Reference proteome</keyword>